<sequence>MPSFSRPRLDALLLHPDPQVRHALRRALAQSEVVRVLGEAVEPAEALALLEALQHDVCFLGVDLQTEGDGFALALQLARLPRRPALVFVADDEARAFQALELGATDYLRWPCPAARLDKTFDRLSLYKTRSRLIPPPEERWEDVAEEHAARSAHYGDPFDTGRDDDEKTLQLPLEEDEQDRFLCALQQAWDHQRTVPPGPAIDLEKLAISLEGRTILLPYTQIIFIEAVEDYTYVHTASQKFLTSYRLKHLEERLRRHRFFRVHRKYLVNLEMVTEIASLPGSSFMLRTAGKTRIELPISRRRVGELKEMLGL</sequence>
<dbReference type="AlphaFoldDB" id="T2GCE0"/>
<dbReference type="Proteomes" id="UP000016587">
    <property type="component" value="Chromosome"/>
</dbReference>
<dbReference type="KEGG" id="dgg:DGI_1739"/>
<name>T2GCE0_MEGG1</name>
<dbReference type="InterPro" id="IPR007492">
    <property type="entry name" value="LytTR_DNA-bd_dom"/>
</dbReference>
<dbReference type="EMBL" id="CP006585">
    <property type="protein sequence ID" value="AGW13552.1"/>
    <property type="molecule type" value="Genomic_DNA"/>
</dbReference>
<reference evidence="5" key="2">
    <citation type="submission" date="2013-07" db="EMBL/GenBank/DDBJ databases">
        <authorList>
            <person name="Morais-Silva F.O."/>
            <person name="Rezende A.M."/>
            <person name="Pimentel C."/>
            <person name="Resende D.M."/>
            <person name="Santos C.I."/>
            <person name="Clemente C."/>
            <person name="de Oliveira L.M."/>
            <person name="da Silva S.M."/>
            <person name="Costa D.A."/>
            <person name="Varela-Raposo A."/>
            <person name="Horacio E.C.A."/>
            <person name="Matos M."/>
            <person name="Flores O."/>
            <person name="Ruiz J.C."/>
            <person name="Rodrigues-Pousada C."/>
        </authorList>
    </citation>
    <scope>NUCLEOTIDE SEQUENCE [LARGE SCALE GENOMIC DNA]</scope>
    <source>
        <strain evidence="5">ATCC 19364 / DSM 1382 / NCIMB 9332 / VKM B-1759</strain>
    </source>
</reference>
<feature type="domain" description="Response regulatory" evidence="2">
    <location>
        <begin position="10"/>
        <end position="125"/>
    </location>
</feature>
<dbReference type="PROSITE" id="PS50930">
    <property type="entry name" value="HTH_LYTTR"/>
    <property type="match status" value="1"/>
</dbReference>
<dbReference type="Pfam" id="PF04397">
    <property type="entry name" value="LytTR"/>
    <property type="match status" value="1"/>
</dbReference>
<evidence type="ECO:0000313" key="4">
    <source>
        <dbReference type="EMBL" id="AGW13552.1"/>
    </source>
</evidence>
<dbReference type="PANTHER" id="PTHR37299:SF1">
    <property type="entry name" value="STAGE 0 SPORULATION PROTEIN A HOMOLOG"/>
    <property type="match status" value="1"/>
</dbReference>
<evidence type="ECO:0000259" key="2">
    <source>
        <dbReference type="PROSITE" id="PS50110"/>
    </source>
</evidence>
<dbReference type="SMART" id="SM00448">
    <property type="entry name" value="REC"/>
    <property type="match status" value="1"/>
</dbReference>
<gene>
    <name evidence="4" type="ORF">DGI_1739</name>
</gene>
<dbReference type="eggNOG" id="COG3279">
    <property type="taxonomic scope" value="Bacteria"/>
</dbReference>
<dbReference type="PANTHER" id="PTHR37299">
    <property type="entry name" value="TRANSCRIPTIONAL REGULATOR-RELATED"/>
    <property type="match status" value="1"/>
</dbReference>
<evidence type="ECO:0000313" key="5">
    <source>
        <dbReference type="Proteomes" id="UP000016587"/>
    </source>
</evidence>
<dbReference type="InterPro" id="IPR046947">
    <property type="entry name" value="LytR-like"/>
</dbReference>
<dbReference type="SUPFAM" id="SSF52172">
    <property type="entry name" value="CheY-like"/>
    <property type="match status" value="1"/>
</dbReference>
<accession>T2GCE0</accession>
<dbReference type="InterPro" id="IPR001789">
    <property type="entry name" value="Sig_transdc_resp-reg_receiver"/>
</dbReference>
<protein>
    <submittedName>
        <fullName evidence="4">Putative LytTR family two component transcriptional regulator</fullName>
    </submittedName>
</protein>
<feature type="domain" description="HTH LytTR-type" evidence="3">
    <location>
        <begin position="207"/>
        <end position="313"/>
    </location>
</feature>
<proteinExistence type="predicted"/>
<comment type="caution">
    <text evidence="1">Lacks conserved residue(s) required for the propagation of feature annotation.</text>
</comment>
<dbReference type="Pfam" id="PF00072">
    <property type="entry name" value="Response_reg"/>
    <property type="match status" value="1"/>
</dbReference>
<dbReference type="Gene3D" id="3.40.50.2300">
    <property type="match status" value="1"/>
</dbReference>
<dbReference type="InterPro" id="IPR011006">
    <property type="entry name" value="CheY-like_superfamily"/>
</dbReference>
<keyword evidence="5" id="KW-1185">Reference proteome</keyword>
<dbReference type="GO" id="GO:0000156">
    <property type="term" value="F:phosphorelay response regulator activity"/>
    <property type="evidence" value="ECO:0007669"/>
    <property type="project" value="InterPro"/>
</dbReference>
<dbReference type="SMART" id="SM00850">
    <property type="entry name" value="LytTR"/>
    <property type="match status" value="1"/>
</dbReference>
<evidence type="ECO:0000256" key="1">
    <source>
        <dbReference type="PROSITE-ProRule" id="PRU00169"/>
    </source>
</evidence>
<dbReference type="GO" id="GO:0003677">
    <property type="term" value="F:DNA binding"/>
    <property type="evidence" value="ECO:0007669"/>
    <property type="project" value="InterPro"/>
</dbReference>
<dbReference type="Gene3D" id="2.40.50.1020">
    <property type="entry name" value="LytTr DNA-binding domain"/>
    <property type="match status" value="1"/>
</dbReference>
<evidence type="ECO:0000259" key="3">
    <source>
        <dbReference type="PROSITE" id="PS50930"/>
    </source>
</evidence>
<dbReference type="STRING" id="1121448.DGI_1739"/>
<organism evidence="4 5">
    <name type="scientific">Megalodesulfovibrio gigas (strain ATCC 19364 / DSM 1382 / NCIMB 9332 / VKM B-1759)</name>
    <name type="common">Desulfovibrio gigas</name>
    <dbReference type="NCBI Taxonomy" id="1121448"/>
    <lineage>
        <taxon>Bacteria</taxon>
        <taxon>Pseudomonadati</taxon>
        <taxon>Thermodesulfobacteriota</taxon>
        <taxon>Desulfovibrionia</taxon>
        <taxon>Desulfovibrionales</taxon>
        <taxon>Desulfovibrionaceae</taxon>
        <taxon>Megalodesulfovibrio</taxon>
    </lineage>
</organism>
<dbReference type="PROSITE" id="PS50110">
    <property type="entry name" value="RESPONSE_REGULATORY"/>
    <property type="match status" value="1"/>
</dbReference>
<dbReference type="OrthoDB" id="9781059at2"/>
<dbReference type="HOGENOM" id="CLU_000445_14_1_7"/>
<dbReference type="RefSeq" id="WP_021760423.1">
    <property type="nucleotide sequence ID" value="NC_022444.1"/>
</dbReference>
<dbReference type="PATRIC" id="fig|1121448.10.peg.1723"/>
<reference evidence="4 5" key="1">
    <citation type="journal article" date="2013" name="J. Bacteriol.">
        <title>Roles of HynAB and Ech, the only two hydrogenases found in the model sulfate reducer Desulfovibrio gigas.</title>
        <authorList>
            <person name="Morais-Silva F.O."/>
            <person name="Santos C.I."/>
            <person name="Rodrigues R."/>
            <person name="Pereira I.A."/>
            <person name="Rodrigues-Pousada C."/>
        </authorList>
    </citation>
    <scope>NUCLEOTIDE SEQUENCE [LARGE SCALE GENOMIC DNA]</scope>
    <source>
        <strain evidence="5">ATCC 19364 / DSM 1382 / NCIMB 9332 / VKM B-1759</strain>
    </source>
</reference>